<dbReference type="Gene3D" id="1.10.390.10">
    <property type="entry name" value="Neutral Protease Domain 2"/>
    <property type="match status" value="1"/>
</dbReference>
<keyword evidence="5" id="KW-1185">Reference proteome</keyword>
<proteinExistence type="predicted"/>
<sequence>MQKIVLLVASFAIPIWSAQAQMPAPPTQRANTRFEQLGPILPTPNTFRTASGAPGKDYFQNRADYDIKATLDDVNQKITASETIIYHNNSTDVLPFIWIQLDQNLFRPDVISRTSQTNSISEQGASLQQINPNAALATKDYGHKITSVRDQAGKPIKYTINQTMMRIDLPQPVGAGKSVTFSIDWNFKIVDVKGVGARGGYEFFPKDGNYIYEIAQWFPRLCAYSDVTGWQNKQFLGQGEFTLIFGNYKLALTVPNDHIVGATGELQNPAQVLTATQIKRWNDAKGKGDKPGENPVVIVTQAEAEAAEKGKPTGTKTWIYKADNVRDFSFASSRKFIWDALQPNVEGKRVWAMSLYPKEGNPLWGQYSTRLVAHTLLSYSRRTIAYPYPVAYSVHGPVGGMEYPMISFNGARPEADGTYSVGTKNGLIGVIIHEVGHNFFPMIINSDERQWSWMDEGLNSFMEGLACLEWDANYPARGIDPQSIVPYMRIDSNLQVPIMSSSDNIPRNTFGPNAYSKPATGLNILRETIMGRELFDYAFKEYARRWAFKTPEPADFFRTMEDASGVDLDFFWKGWFYGVQPVDQSLVKVDWFQTNSQNPEITKAEARTAAQKKLNTVSKQRDALSKDQTVVAQDSTMKDFYNRYDPYAVTDEDKKKYQDYLATLTAEERLLTEAGTNFYTLSLKNKGGIPMPVIVRMEFEDGTDSVARFPAEIWRFNDVSIRKVIATNKKVKQWTLDPFYEIADINTEDNSFPPVAQPTRFQLFKQQQRGGAAGQNPMQQQRQQSPAKQGTGKN</sequence>
<comment type="caution">
    <text evidence="4">The sequence shown here is derived from an EMBL/GenBank/DDBJ whole genome shotgun (WGS) entry which is preliminary data.</text>
</comment>
<keyword evidence="4" id="KW-0378">Hydrolase</keyword>
<dbReference type="GO" id="GO:0004177">
    <property type="term" value="F:aminopeptidase activity"/>
    <property type="evidence" value="ECO:0007669"/>
    <property type="project" value="UniProtKB-KW"/>
</dbReference>
<feature type="compositionally biased region" description="Low complexity" evidence="1">
    <location>
        <begin position="775"/>
        <end position="794"/>
    </location>
</feature>
<evidence type="ECO:0000313" key="5">
    <source>
        <dbReference type="Proteomes" id="UP001597512"/>
    </source>
</evidence>
<dbReference type="RefSeq" id="WP_381496617.1">
    <property type="nucleotide sequence ID" value="NZ_JBHUOM010000001.1"/>
</dbReference>
<feature type="chain" id="PRO_5047148752" evidence="2">
    <location>
        <begin position="21"/>
        <end position="794"/>
    </location>
</feature>
<evidence type="ECO:0000256" key="1">
    <source>
        <dbReference type="SAM" id="MobiDB-lite"/>
    </source>
</evidence>
<dbReference type="EMBL" id="JBHUOM010000001">
    <property type="protein sequence ID" value="MFD2932417.1"/>
    <property type="molecule type" value="Genomic_DNA"/>
</dbReference>
<feature type="signal peptide" evidence="2">
    <location>
        <begin position="1"/>
        <end position="20"/>
    </location>
</feature>
<evidence type="ECO:0000259" key="3">
    <source>
        <dbReference type="Pfam" id="PF01433"/>
    </source>
</evidence>
<reference evidence="5" key="1">
    <citation type="journal article" date="2019" name="Int. J. Syst. Evol. Microbiol.">
        <title>The Global Catalogue of Microorganisms (GCM) 10K type strain sequencing project: providing services to taxonomists for standard genome sequencing and annotation.</title>
        <authorList>
            <consortium name="The Broad Institute Genomics Platform"/>
            <consortium name="The Broad Institute Genome Sequencing Center for Infectious Disease"/>
            <person name="Wu L."/>
            <person name="Ma J."/>
        </authorList>
    </citation>
    <scope>NUCLEOTIDE SEQUENCE [LARGE SCALE GENOMIC DNA]</scope>
    <source>
        <strain evidence="5">KCTC 52490</strain>
    </source>
</reference>
<gene>
    <name evidence="4" type="ORF">ACFS25_01415</name>
</gene>
<keyword evidence="2" id="KW-0732">Signal</keyword>
<dbReference type="CDD" id="cd09604">
    <property type="entry name" value="M1_APN_like"/>
    <property type="match status" value="1"/>
</dbReference>
<feature type="region of interest" description="Disordered" evidence="1">
    <location>
        <begin position="762"/>
        <end position="794"/>
    </location>
</feature>
<accession>A0ABW6AAP2</accession>
<dbReference type="Proteomes" id="UP001597512">
    <property type="component" value="Unassembled WGS sequence"/>
</dbReference>
<evidence type="ECO:0000313" key="4">
    <source>
        <dbReference type="EMBL" id="MFD2932417.1"/>
    </source>
</evidence>
<evidence type="ECO:0000256" key="2">
    <source>
        <dbReference type="SAM" id="SignalP"/>
    </source>
</evidence>
<dbReference type="SUPFAM" id="SSF55486">
    <property type="entry name" value="Metalloproteases ('zincins'), catalytic domain"/>
    <property type="match status" value="1"/>
</dbReference>
<dbReference type="Pfam" id="PF01433">
    <property type="entry name" value="Peptidase_M1"/>
    <property type="match status" value="1"/>
</dbReference>
<organism evidence="4 5">
    <name type="scientific">Spirosoma flavum</name>
    <dbReference type="NCBI Taxonomy" id="2048557"/>
    <lineage>
        <taxon>Bacteria</taxon>
        <taxon>Pseudomonadati</taxon>
        <taxon>Bacteroidota</taxon>
        <taxon>Cytophagia</taxon>
        <taxon>Cytophagales</taxon>
        <taxon>Cytophagaceae</taxon>
        <taxon>Spirosoma</taxon>
    </lineage>
</organism>
<name>A0ABW6AAP2_9BACT</name>
<dbReference type="EC" id="3.4.11.-" evidence="4"/>
<keyword evidence="4" id="KW-0645">Protease</keyword>
<feature type="domain" description="Peptidase M1 membrane alanine aminopeptidase" evidence="3">
    <location>
        <begin position="398"/>
        <end position="575"/>
    </location>
</feature>
<dbReference type="InterPro" id="IPR014782">
    <property type="entry name" value="Peptidase_M1_dom"/>
</dbReference>
<dbReference type="InterPro" id="IPR027268">
    <property type="entry name" value="Peptidase_M4/M1_CTD_sf"/>
</dbReference>
<keyword evidence="4" id="KW-0031">Aminopeptidase</keyword>
<protein>
    <submittedName>
        <fullName evidence="4">M1 family metallopeptidase</fullName>
        <ecNumber evidence="4">3.4.11.-</ecNumber>
    </submittedName>
</protein>